<dbReference type="GO" id="GO:0005737">
    <property type="term" value="C:cytoplasm"/>
    <property type="evidence" value="ECO:0007669"/>
    <property type="project" value="TreeGrafter"/>
</dbReference>
<gene>
    <name evidence="8" type="ORF">ANE_LOCUS7244</name>
</gene>
<keyword evidence="9" id="KW-1185">Reference proteome</keyword>
<dbReference type="InterPro" id="IPR043134">
    <property type="entry name" value="GTP-CH-I_N"/>
</dbReference>
<dbReference type="Gene3D" id="3.30.1130.10">
    <property type="match status" value="2"/>
</dbReference>
<sequence length="466" mass="51361">MGALDEGHLNLELEIGMKNGFIELAFEHQPETLAIQDAVKLLLQGLGEDVNREGIKKTPFRVAKALREGTRGYKQKVKDYVQSALFPEAGLDEGVGQAGGVGGLVVVRDLDHYSYCESCLLPFHVRCHIGYVPSGKRVLGLSKFSRVTDVFAKRLQEPQRLADDICSALQHWVKPSGVAVVLQCSHIHFPSVDYESLDSLSRNGFVKLLVSSGSGVFEDESSDLWGEFLSFLKFKGVKTQALCRNGGTVKEWCPGVKSSSKFSPEEDPEMVSAVVSILKSLGEDPSRKELIATPTRFLKWMMNFQKANLKMKLNGFNCVKVNGEVKEKRLHCELNIQFWSMCEHHLLPFYGVVHIGYFCAEGSNPNSIASSLIKSIVHFYGFKLQVQERMTRQIAETLSPLVGGDVIVVAEAGHTCMISRGIEKFGSSTATIAVLGRFLSDNSARAAFLDKVHTTTALKTDSISPI</sequence>
<evidence type="ECO:0000259" key="7">
    <source>
        <dbReference type="Pfam" id="PF01227"/>
    </source>
</evidence>
<dbReference type="Proteomes" id="UP000489600">
    <property type="component" value="Unassembled WGS sequence"/>
</dbReference>
<evidence type="ECO:0000256" key="3">
    <source>
        <dbReference type="ARBA" id="ARBA00012715"/>
    </source>
</evidence>
<name>A0A565B7D7_9BRAS</name>
<dbReference type="EC" id="3.5.4.16" evidence="3"/>
<dbReference type="Pfam" id="PF01227">
    <property type="entry name" value="GTP_cyclohydroI"/>
    <property type="match status" value="2"/>
</dbReference>
<dbReference type="OrthoDB" id="4966at2759"/>
<dbReference type="SUPFAM" id="SSF55620">
    <property type="entry name" value="Tetrahydrobiopterin biosynthesis enzymes-like"/>
    <property type="match status" value="2"/>
</dbReference>
<accession>A0A565B7D7</accession>
<evidence type="ECO:0000313" key="9">
    <source>
        <dbReference type="Proteomes" id="UP000489600"/>
    </source>
</evidence>
<reference evidence="8" key="1">
    <citation type="submission" date="2019-07" db="EMBL/GenBank/DDBJ databases">
        <authorList>
            <person name="Dittberner H."/>
        </authorList>
    </citation>
    <scope>NUCLEOTIDE SEQUENCE [LARGE SCALE GENOMIC DNA]</scope>
</reference>
<comment type="pathway">
    <text evidence="1">Cofactor biosynthesis; 7,8-dihydroneopterin triphosphate biosynthesis; 7,8-dihydroneopterin triphosphate from GTP: step 1/1.</text>
</comment>
<dbReference type="GO" id="GO:0005525">
    <property type="term" value="F:GTP binding"/>
    <property type="evidence" value="ECO:0007669"/>
    <property type="project" value="TreeGrafter"/>
</dbReference>
<dbReference type="EMBL" id="CABITT030000003">
    <property type="protein sequence ID" value="VVA96799.1"/>
    <property type="molecule type" value="Genomic_DNA"/>
</dbReference>
<organism evidence="8 9">
    <name type="scientific">Arabis nemorensis</name>
    <dbReference type="NCBI Taxonomy" id="586526"/>
    <lineage>
        <taxon>Eukaryota</taxon>
        <taxon>Viridiplantae</taxon>
        <taxon>Streptophyta</taxon>
        <taxon>Embryophyta</taxon>
        <taxon>Tracheophyta</taxon>
        <taxon>Spermatophyta</taxon>
        <taxon>Magnoliopsida</taxon>
        <taxon>eudicotyledons</taxon>
        <taxon>Gunneridae</taxon>
        <taxon>Pentapetalae</taxon>
        <taxon>rosids</taxon>
        <taxon>malvids</taxon>
        <taxon>Brassicales</taxon>
        <taxon>Brassicaceae</taxon>
        <taxon>Arabideae</taxon>
        <taxon>Arabis</taxon>
    </lineage>
</organism>
<evidence type="ECO:0000256" key="1">
    <source>
        <dbReference type="ARBA" id="ARBA00005080"/>
    </source>
</evidence>
<dbReference type="PANTHER" id="PTHR11109">
    <property type="entry name" value="GTP CYCLOHYDROLASE I"/>
    <property type="match status" value="1"/>
</dbReference>
<evidence type="ECO:0000256" key="5">
    <source>
        <dbReference type="ARBA" id="ARBA00022801"/>
    </source>
</evidence>
<dbReference type="GO" id="GO:0003934">
    <property type="term" value="F:GTP cyclohydrolase I activity"/>
    <property type="evidence" value="ECO:0007669"/>
    <property type="project" value="UniProtKB-EC"/>
</dbReference>
<dbReference type="Gene3D" id="1.10.286.10">
    <property type="match status" value="2"/>
</dbReference>
<dbReference type="AlphaFoldDB" id="A0A565B7D7"/>
<feature type="domain" description="GTP cyclohydrolase I" evidence="7">
    <location>
        <begin position="35"/>
        <end position="187"/>
    </location>
</feature>
<dbReference type="FunFam" id="1.10.286.10:FF:000004">
    <property type="entry name" value="GTP cyclohydrolase 1"/>
    <property type="match status" value="1"/>
</dbReference>
<proteinExistence type="inferred from homology"/>
<evidence type="ECO:0000313" key="8">
    <source>
        <dbReference type="EMBL" id="VVA96799.1"/>
    </source>
</evidence>
<comment type="similarity">
    <text evidence="2">Belongs to the GTP cyclohydrolase I family.</text>
</comment>
<dbReference type="UniPathway" id="UPA00848">
    <property type="reaction ID" value="UER00151"/>
</dbReference>
<evidence type="ECO:0000256" key="4">
    <source>
        <dbReference type="ARBA" id="ARBA00017272"/>
    </source>
</evidence>
<evidence type="ECO:0000256" key="6">
    <source>
        <dbReference type="ARBA" id="ARBA00030854"/>
    </source>
</evidence>
<comment type="caution">
    <text evidence="8">The sequence shown here is derived from an EMBL/GenBank/DDBJ whole genome shotgun (WGS) entry which is preliminary data.</text>
</comment>
<feature type="domain" description="GTP cyclohydrolase I" evidence="7">
    <location>
        <begin position="272"/>
        <end position="452"/>
    </location>
</feature>
<dbReference type="InterPro" id="IPR020602">
    <property type="entry name" value="GTP_CycHdrlase_I_dom"/>
</dbReference>
<dbReference type="FunFam" id="3.30.1130.10:FF:000007">
    <property type="entry name" value="GTP cyclohydrolase 1"/>
    <property type="match status" value="1"/>
</dbReference>
<dbReference type="GO" id="GO:0008270">
    <property type="term" value="F:zinc ion binding"/>
    <property type="evidence" value="ECO:0007669"/>
    <property type="project" value="TreeGrafter"/>
</dbReference>
<evidence type="ECO:0000256" key="2">
    <source>
        <dbReference type="ARBA" id="ARBA00008085"/>
    </source>
</evidence>
<dbReference type="GO" id="GO:0046654">
    <property type="term" value="P:tetrahydrofolate biosynthetic process"/>
    <property type="evidence" value="ECO:0007669"/>
    <property type="project" value="InterPro"/>
</dbReference>
<keyword evidence="5" id="KW-0378">Hydrolase</keyword>
<dbReference type="InterPro" id="IPR001474">
    <property type="entry name" value="GTP_CycHdrlase_I"/>
</dbReference>
<protein>
    <recommendedName>
        <fullName evidence="4">GTP cyclohydrolase 1</fullName>
        <ecNumber evidence="3">3.5.4.16</ecNumber>
    </recommendedName>
    <alternativeName>
        <fullName evidence="6">GTP cyclohydrolase I</fullName>
    </alternativeName>
</protein>
<dbReference type="GO" id="GO:0006729">
    <property type="term" value="P:tetrahydrobiopterin biosynthetic process"/>
    <property type="evidence" value="ECO:0007669"/>
    <property type="project" value="TreeGrafter"/>
</dbReference>
<dbReference type="PANTHER" id="PTHR11109:SF7">
    <property type="entry name" value="GTP CYCLOHYDROLASE 1"/>
    <property type="match status" value="1"/>
</dbReference>
<dbReference type="InterPro" id="IPR043133">
    <property type="entry name" value="GTP-CH-I_C/QueF"/>
</dbReference>